<evidence type="ECO:0000256" key="3">
    <source>
        <dbReference type="ARBA" id="ARBA00023125"/>
    </source>
</evidence>
<comment type="similarity">
    <text evidence="2">Belongs to the HMGN family.</text>
</comment>
<dbReference type="GO" id="GO:0031492">
    <property type="term" value="F:nucleosomal DNA binding"/>
    <property type="evidence" value="ECO:0007669"/>
    <property type="project" value="InterPro"/>
</dbReference>
<reference evidence="6" key="3">
    <citation type="submission" date="2025-09" db="UniProtKB">
        <authorList>
            <consortium name="Ensembl"/>
        </authorList>
    </citation>
    <scope>IDENTIFICATION</scope>
</reference>
<evidence type="ECO:0000313" key="7">
    <source>
        <dbReference type="Proteomes" id="UP000008912"/>
    </source>
</evidence>
<dbReference type="Pfam" id="PF01101">
    <property type="entry name" value="HMG14_17"/>
    <property type="match status" value="1"/>
</dbReference>
<dbReference type="AlphaFoldDB" id="A0A7N5KRH3"/>
<evidence type="ECO:0000256" key="2">
    <source>
        <dbReference type="ARBA" id="ARBA00007696"/>
    </source>
</evidence>
<keyword evidence="3" id="KW-0238">DNA-binding</keyword>
<proteinExistence type="inferred from homology"/>
<dbReference type="Proteomes" id="UP000008912">
    <property type="component" value="Unassembled WGS sequence"/>
</dbReference>
<feature type="region of interest" description="Disordered" evidence="5">
    <location>
        <begin position="20"/>
        <end position="64"/>
    </location>
</feature>
<evidence type="ECO:0000256" key="1">
    <source>
        <dbReference type="ARBA" id="ARBA00004123"/>
    </source>
</evidence>
<dbReference type="InterPro" id="IPR000079">
    <property type="entry name" value="HMGN_fam"/>
</dbReference>
<comment type="subcellular location">
    <subcellularLocation>
        <location evidence="1">Nucleus</location>
    </subcellularLocation>
</comment>
<feature type="compositionally biased region" description="Basic and acidic residues" evidence="5">
    <location>
        <begin position="43"/>
        <end position="64"/>
    </location>
</feature>
<accession>A0A7N5KRH3</accession>
<organism evidence="6 7">
    <name type="scientific">Ailuropoda melanoleuca</name>
    <name type="common">Giant panda</name>
    <dbReference type="NCBI Taxonomy" id="9646"/>
    <lineage>
        <taxon>Eukaryota</taxon>
        <taxon>Metazoa</taxon>
        <taxon>Chordata</taxon>
        <taxon>Craniata</taxon>
        <taxon>Vertebrata</taxon>
        <taxon>Euteleostomi</taxon>
        <taxon>Mammalia</taxon>
        <taxon>Eutheria</taxon>
        <taxon>Laurasiatheria</taxon>
        <taxon>Carnivora</taxon>
        <taxon>Caniformia</taxon>
        <taxon>Ursidae</taxon>
        <taxon>Ailuropoda</taxon>
    </lineage>
</organism>
<reference evidence="6 7" key="1">
    <citation type="journal article" date="2010" name="Nature">
        <title>The sequence and de novo assembly of the giant panda genome.</title>
        <authorList>
            <person name="Li R."/>
            <person name="Fan W."/>
            <person name="Tian G."/>
            <person name="Zhu H."/>
            <person name="He L."/>
            <person name="Cai J."/>
            <person name="Huang Q."/>
            <person name="Cai Q."/>
            <person name="Li B."/>
            <person name="Bai Y."/>
            <person name="Zhang Z."/>
            <person name="Zhang Y."/>
            <person name="Wang W."/>
            <person name="Li J."/>
            <person name="Wei F."/>
            <person name="Li H."/>
            <person name="Jian M."/>
            <person name="Li J."/>
            <person name="Zhang Z."/>
            <person name="Nielsen R."/>
            <person name="Li D."/>
            <person name="Gu W."/>
            <person name="Yang Z."/>
            <person name="Xuan Z."/>
            <person name="Ryder O.A."/>
            <person name="Leung F.C."/>
            <person name="Zhou Y."/>
            <person name="Cao J."/>
            <person name="Sun X."/>
            <person name="Fu Y."/>
            <person name="Fang X."/>
            <person name="Guo X."/>
            <person name="Wang B."/>
            <person name="Hou R."/>
            <person name="Shen F."/>
            <person name="Mu B."/>
            <person name="Ni P."/>
            <person name="Lin R."/>
            <person name="Qian W."/>
            <person name="Wang G."/>
            <person name="Yu C."/>
            <person name="Nie W."/>
            <person name="Wang J."/>
            <person name="Wu Z."/>
            <person name="Liang H."/>
            <person name="Min J."/>
            <person name="Wu Q."/>
            <person name="Cheng S."/>
            <person name="Ruan J."/>
            <person name="Wang M."/>
            <person name="Shi Z."/>
            <person name="Wen M."/>
            <person name="Liu B."/>
            <person name="Ren X."/>
            <person name="Zheng H."/>
            <person name="Dong D."/>
            <person name="Cook K."/>
            <person name="Shan G."/>
            <person name="Zhang H."/>
            <person name="Kosiol C."/>
            <person name="Xie X."/>
            <person name="Lu Z."/>
            <person name="Zheng H."/>
            <person name="Li Y."/>
            <person name="Steiner C.C."/>
            <person name="Lam T.T."/>
            <person name="Lin S."/>
            <person name="Zhang Q."/>
            <person name="Li G."/>
            <person name="Tian J."/>
            <person name="Gong T."/>
            <person name="Liu H."/>
            <person name="Zhang D."/>
            <person name="Fang L."/>
            <person name="Ye C."/>
            <person name="Zhang J."/>
            <person name="Hu W."/>
            <person name="Xu A."/>
            <person name="Ren Y."/>
            <person name="Zhang G."/>
            <person name="Bruford M.W."/>
            <person name="Li Q."/>
            <person name="Ma L."/>
            <person name="Guo Y."/>
            <person name="An N."/>
            <person name="Hu Y."/>
            <person name="Zheng Y."/>
            <person name="Shi Y."/>
            <person name="Li Z."/>
            <person name="Liu Q."/>
            <person name="Chen Y."/>
            <person name="Zhao J."/>
            <person name="Qu N."/>
            <person name="Zhao S."/>
            <person name="Tian F."/>
            <person name="Wang X."/>
            <person name="Wang H."/>
            <person name="Xu L."/>
            <person name="Liu X."/>
            <person name="Vinar T."/>
            <person name="Wang Y."/>
            <person name="Lam T.W."/>
            <person name="Yiu S.M."/>
            <person name="Liu S."/>
            <person name="Zhang H."/>
            <person name="Li D."/>
            <person name="Huang Y."/>
            <person name="Wang X."/>
            <person name="Yang G."/>
            <person name="Jiang Z."/>
            <person name="Wang J."/>
            <person name="Qin N."/>
            <person name="Li L."/>
            <person name="Li J."/>
            <person name="Bolund L."/>
            <person name="Kristiansen K."/>
            <person name="Wong G.K."/>
            <person name="Olson M."/>
            <person name="Zhang X."/>
            <person name="Li S."/>
            <person name="Yang H."/>
            <person name="Wang J."/>
            <person name="Wang J."/>
        </authorList>
    </citation>
    <scope>NUCLEOTIDE SEQUENCE [LARGE SCALE GENOMIC DNA]</scope>
</reference>
<evidence type="ECO:0000256" key="5">
    <source>
        <dbReference type="SAM" id="MobiDB-lite"/>
    </source>
</evidence>
<evidence type="ECO:0000313" key="6">
    <source>
        <dbReference type="Ensembl" id="ENSAMEP00000043805.1"/>
    </source>
</evidence>
<protein>
    <submittedName>
        <fullName evidence="6">Uncharacterized protein</fullName>
    </submittedName>
</protein>
<reference evidence="6" key="2">
    <citation type="submission" date="2025-08" db="UniProtKB">
        <authorList>
            <consortium name="Ensembl"/>
        </authorList>
    </citation>
    <scope>IDENTIFICATION</scope>
</reference>
<dbReference type="GO" id="GO:0000785">
    <property type="term" value="C:chromatin"/>
    <property type="evidence" value="ECO:0007669"/>
    <property type="project" value="InterPro"/>
</dbReference>
<keyword evidence="7" id="KW-1185">Reference proteome</keyword>
<evidence type="ECO:0000256" key="4">
    <source>
        <dbReference type="ARBA" id="ARBA00023242"/>
    </source>
</evidence>
<dbReference type="InParanoid" id="A0A7N5KRH3"/>
<dbReference type="Ensembl" id="ENSAMET00000025512.1">
    <property type="protein sequence ID" value="ENSAMEP00000043805.1"/>
    <property type="gene ID" value="ENSAMEG00000031017.1"/>
</dbReference>
<sequence>MNRKVSAAKGAVTEELKTLAKLSAKPAPPKVEKKPKMAAGKVKSSDKRVKQKGRREQRENRGSV</sequence>
<name>A0A7N5KRH3_AILME</name>
<dbReference type="GO" id="GO:0005634">
    <property type="term" value="C:nucleus"/>
    <property type="evidence" value="ECO:0007669"/>
    <property type="project" value="UniProtKB-SubCell"/>
</dbReference>
<keyword evidence="4" id="KW-0539">Nucleus</keyword>